<keyword evidence="1" id="KW-0812">Transmembrane</keyword>
<keyword evidence="1" id="KW-0472">Membrane</keyword>
<name>A0A923ECM2_CLOTT</name>
<dbReference type="RefSeq" id="WP_173680264.1">
    <property type="nucleotide sequence ID" value="NZ_JAAZWO010000019.1"/>
</dbReference>
<proteinExistence type="predicted"/>
<evidence type="ECO:0000256" key="1">
    <source>
        <dbReference type="SAM" id="Phobius"/>
    </source>
</evidence>
<reference evidence="2 3" key="1">
    <citation type="submission" date="2020-04" db="EMBL/GenBank/DDBJ databases">
        <title>Genomic insights into acetone-butanol-ethanol (ABE) fermentation by sequencing solventogenic clostridia strains.</title>
        <authorList>
            <person name="Brown S."/>
        </authorList>
    </citation>
    <scope>NUCLEOTIDE SEQUENCE [LARGE SCALE GENOMIC DNA]</scope>
    <source>
        <strain evidence="2 3">DJ011</strain>
    </source>
</reference>
<feature type="transmembrane region" description="Helical" evidence="1">
    <location>
        <begin position="7"/>
        <end position="28"/>
    </location>
</feature>
<accession>A0A923ECM2</accession>
<dbReference type="AlphaFoldDB" id="A0A923ECM2"/>
<gene>
    <name evidence="2" type="ORF">HGG79_13950</name>
</gene>
<dbReference type="EMBL" id="JAAZWO010000019">
    <property type="protein sequence ID" value="MBC2398866.1"/>
    <property type="molecule type" value="Genomic_DNA"/>
</dbReference>
<evidence type="ECO:0000313" key="2">
    <source>
        <dbReference type="EMBL" id="MBC2398866.1"/>
    </source>
</evidence>
<sequence length="274" mass="32263">MNLNKKVVTIGIGIGILVILWIGNIFYYKQHILKEPIFLKHYCCISQGRDRFKLVYIENINSKEKIVSIKLPEIGEEFIDWGEYHNNDDGIYYRMKSIVVRISEKDIEKYKNRLITKAEIYFSDGKNMNVDIGNIYLCDDRIDERLFHTESASSSSDNIGESTLMLERDMKINGVESRFPEIINDIIKIKINDTLLKDVKFPMKLKKGDKFNVSYSFKFNKDDIRKNYIYDVPLDIIYEYSNKTKRFTACFAKYRIQSPQNINIKALINKKEIN</sequence>
<protein>
    <submittedName>
        <fullName evidence="2">Uncharacterized protein</fullName>
    </submittedName>
</protein>
<evidence type="ECO:0000313" key="3">
    <source>
        <dbReference type="Proteomes" id="UP000563151"/>
    </source>
</evidence>
<dbReference type="Proteomes" id="UP000563151">
    <property type="component" value="Unassembled WGS sequence"/>
</dbReference>
<organism evidence="2 3">
    <name type="scientific">Clostridium tetanomorphum</name>
    <dbReference type="NCBI Taxonomy" id="1553"/>
    <lineage>
        <taxon>Bacteria</taxon>
        <taxon>Bacillati</taxon>
        <taxon>Bacillota</taxon>
        <taxon>Clostridia</taxon>
        <taxon>Eubacteriales</taxon>
        <taxon>Clostridiaceae</taxon>
        <taxon>Clostridium</taxon>
    </lineage>
</organism>
<comment type="caution">
    <text evidence="2">The sequence shown here is derived from an EMBL/GenBank/DDBJ whole genome shotgun (WGS) entry which is preliminary data.</text>
</comment>
<keyword evidence="3" id="KW-1185">Reference proteome</keyword>
<keyword evidence="1" id="KW-1133">Transmembrane helix</keyword>